<proteinExistence type="predicted"/>
<dbReference type="Gene3D" id="1.10.3230.30">
    <property type="entry name" value="Phage gp6-like head-tail connector protein"/>
    <property type="match status" value="1"/>
</dbReference>
<dbReference type="Pfam" id="PF05135">
    <property type="entry name" value="Phage_connect_1"/>
    <property type="match status" value="1"/>
</dbReference>
<dbReference type="Proteomes" id="UP001341444">
    <property type="component" value="Unassembled WGS sequence"/>
</dbReference>
<evidence type="ECO:0000313" key="1">
    <source>
        <dbReference type="EMBL" id="MED1205843.1"/>
    </source>
</evidence>
<comment type="caution">
    <text evidence="1">The sequence shown here is derived from an EMBL/GenBank/DDBJ whole genome shotgun (WGS) entry which is preliminary data.</text>
</comment>
<organism evidence="1 2">
    <name type="scientific">Heyndrickxia acidicola</name>
    <dbReference type="NCBI Taxonomy" id="209389"/>
    <lineage>
        <taxon>Bacteria</taxon>
        <taxon>Bacillati</taxon>
        <taxon>Bacillota</taxon>
        <taxon>Bacilli</taxon>
        <taxon>Bacillales</taxon>
        <taxon>Bacillaceae</taxon>
        <taxon>Heyndrickxia</taxon>
    </lineage>
</organism>
<dbReference type="EMBL" id="JARMAB010000041">
    <property type="protein sequence ID" value="MED1205843.1"/>
    <property type="molecule type" value="Genomic_DNA"/>
</dbReference>
<gene>
    <name evidence="1" type="ORF">P4T90_22680</name>
</gene>
<reference evidence="1 2" key="1">
    <citation type="submission" date="2023-03" db="EMBL/GenBank/DDBJ databases">
        <title>Bacillus Genome Sequencing.</title>
        <authorList>
            <person name="Dunlap C."/>
        </authorList>
    </citation>
    <scope>NUCLEOTIDE SEQUENCE [LARGE SCALE GENOMIC DNA]</scope>
    <source>
        <strain evidence="1 2">B-23453</strain>
    </source>
</reference>
<keyword evidence="2" id="KW-1185">Reference proteome</keyword>
<dbReference type="CDD" id="cd08054">
    <property type="entry name" value="gp6"/>
    <property type="match status" value="1"/>
</dbReference>
<evidence type="ECO:0000313" key="2">
    <source>
        <dbReference type="Proteomes" id="UP001341444"/>
    </source>
</evidence>
<protein>
    <submittedName>
        <fullName evidence="1">Head-tail connector protein</fullName>
    </submittedName>
</protein>
<name>A0ABU6MQC8_9BACI</name>
<dbReference type="NCBIfam" id="TIGR01560">
    <property type="entry name" value="put_DNA_pack"/>
    <property type="match status" value="1"/>
</dbReference>
<dbReference type="InterPro" id="IPR021146">
    <property type="entry name" value="Phage_gp6-like_head-tail"/>
</dbReference>
<dbReference type="RefSeq" id="WP_066262863.1">
    <property type="nucleotide sequence ID" value="NZ_JARMAB010000041.1"/>
</dbReference>
<accession>A0ABU6MQC8</accession>
<dbReference type="InterPro" id="IPR006450">
    <property type="entry name" value="Phage_HK97_gp6-like"/>
</dbReference>
<sequence length="111" mass="12510">MTLQLNDIKTALRINTSVDDFMLLTFMQAASDYVKGAVGSEDNLPGFYDENPRFDTVVIMLTDHYYKYRTAVTDASNKMQVVEIPFGVKSLILQLKGSYAWQLQTQANSTS</sequence>